<protein>
    <recommendedName>
        <fullName evidence="4">DUF4019 domain-containing protein</fullName>
    </recommendedName>
</protein>
<accession>A0ABT1XSE1</accession>
<name>A0ABT1XSE1_9SPHN</name>
<dbReference type="Proteomes" id="UP001206067">
    <property type="component" value="Unassembled WGS sequence"/>
</dbReference>
<keyword evidence="1" id="KW-0732">Signal</keyword>
<dbReference type="EMBL" id="JANKHH010000006">
    <property type="protein sequence ID" value="MCR2834573.1"/>
    <property type="molecule type" value="Genomic_DNA"/>
</dbReference>
<sequence length="144" mass="16037">MIVSIRNFVLVLLAAMVAACNPMEQLDNADAEVAEFHQQMDNRQFDAIWEAGSKEFKASGPKADAVAFLGQIRDRMGELKSTSREGFNLNTDNGVTMVKVTHKSEFANGPATETFDFVRVNEELQLFNYNINWGTDQDAAELAE</sequence>
<evidence type="ECO:0000256" key="1">
    <source>
        <dbReference type="SAM" id="SignalP"/>
    </source>
</evidence>
<keyword evidence="3" id="KW-1185">Reference proteome</keyword>
<evidence type="ECO:0000313" key="2">
    <source>
        <dbReference type="EMBL" id="MCR2834573.1"/>
    </source>
</evidence>
<dbReference type="PROSITE" id="PS51257">
    <property type="entry name" value="PROKAR_LIPOPROTEIN"/>
    <property type="match status" value="1"/>
</dbReference>
<comment type="caution">
    <text evidence="2">The sequence shown here is derived from an EMBL/GenBank/DDBJ whole genome shotgun (WGS) entry which is preliminary data.</text>
</comment>
<feature type="chain" id="PRO_5047018498" description="DUF4019 domain-containing protein" evidence="1">
    <location>
        <begin position="20"/>
        <end position="144"/>
    </location>
</feature>
<feature type="signal peptide" evidence="1">
    <location>
        <begin position="1"/>
        <end position="19"/>
    </location>
</feature>
<evidence type="ECO:0000313" key="3">
    <source>
        <dbReference type="Proteomes" id="UP001206067"/>
    </source>
</evidence>
<evidence type="ECO:0008006" key="4">
    <source>
        <dbReference type="Google" id="ProtNLM"/>
    </source>
</evidence>
<gene>
    <name evidence="2" type="ORF">NSO95_11500</name>
</gene>
<proteinExistence type="predicted"/>
<reference evidence="2 3" key="1">
    <citation type="submission" date="2022-08" db="EMBL/GenBank/DDBJ databases">
        <title>Polyphasic taxonomy analysis of Qipengyuania sp.RS5-5.</title>
        <authorList>
            <person name="Xamxidin M."/>
            <person name="Wu M."/>
        </authorList>
    </citation>
    <scope>NUCLEOTIDE SEQUENCE [LARGE SCALE GENOMIC DNA]</scope>
    <source>
        <strain evidence="2 3">RS5-5</strain>
    </source>
</reference>
<dbReference type="RefSeq" id="WP_257596407.1">
    <property type="nucleotide sequence ID" value="NZ_JANKHH010000006.1"/>
</dbReference>
<organism evidence="2 3">
    <name type="scientific">Parerythrobacter lacustris</name>
    <dbReference type="NCBI Taxonomy" id="2969984"/>
    <lineage>
        <taxon>Bacteria</taxon>
        <taxon>Pseudomonadati</taxon>
        <taxon>Pseudomonadota</taxon>
        <taxon>Alphaproteobacteria</taxon>
        <taxon>Sphingomonadales</taxon>
        <taxon>Erythrobacteraceae</taxon>
        <taxon>Parerythrobacter</taxon>
    </lineage>
</organism>